<organism evidence="11 12">
    <name type="scientific">Seminavis robusta</name>
    <dbReference type="NCBI Taxonomy" id="568900"/>
    <lineage>
        <taxon>Eukaryota</taxon>
        <taxon>Sar</taxon>
        <taxon>Stramenopiles</taxon>
        <taxon>Ochrophyta</taxon>
        <taxon>Bacillariophyta</taxon>
        <taxon>Bacillariophyceae</taxon>
        <taxon>Bacillariophycidae</taxon>
        <taxon>Naviculales</taxon>
        <taxon>Naviculaceae</taxon>
        <taxon>Seminavis</taxon>
    </lineage>
</organism>
<dbReference type="SMART" id="SM00702">
    <property type="entry name" value="P4Hc"/>
    <property type="match status" value="1"/>
</dbReference>
<dbReference type="InterPro" id="IPR019601">
    <property type="entry name" value="Oxoglutarate/Fe-dep_Oase_C"/>
</dbReference>
<feature type="compositionally biased region" description="Polar residues" evidence="9">
    <location>
        <begin position="287"/>
        <end position="300"/>
    </location>
</feature>
<feature type="region of interest" description="Disordered" evidence="9">
    <location>
        <begin position="1"/>
        <end position="36"/>
    </location>
</feature>
<dbReference type="OrthoDB" id="430522at2759"/>
<dbReference type="InterPro" id="IPR051842">
    <property type="entry name" value="uS12_prolyl_hydroxylase"/>
</dbReference>
<evidence type="ECO:0000256" key="4">
    <source>
        <dbReference type="ARBA" id="ARBA00022896"/>
    </source>
</evidence>
<dbReference type="GO" id="GO:0031543">
    <property type="term" value="F:peptidyl-proline dioxygenase activity"/>
    <property type="evidence" value="ECO:0007669"/>
    <property type="project" value="UniProtKB-ARBA"/>
</dbReference>
<keyword evidence="3" id="KW-0479">Metal-binding</keyword>
<dbReference type="PROSITE" id="PS51471">
    <property type="entry name" value="FE2OG_OXY"/>
    <property type="match status" value="1"/>
</dbReference>
<dbReference type="InterPro" id="IPR006620">
    <property type="entry name" value="Pro_4_hyd_alph"/>
</dbReference>
<dbReference type="Pfam" id="PF10637">
    <property type="entry name" value="Ofd1_CTDD"/>
    <property type="match status" value="1"/>
</dbReference>
<reference evidence="11" key="1">
    <citation type="submission" date="2020-06" db="EMBL/GenBank/DDBJ databases">
        <authorList>
            <consortium name="Plant Systems Biology data submission"/>
        </authorList>
    </citation>
    <scope>NUCLEOTIDE SEQUENCE</scope>
    <source>
        <strain evidence="11">D6</strain>
    </source>
</reference>
<feature type="compositionally biased region" description="Acidic residues" evidence="9">
    <location>
        <begin position="624"/>
        <end position="636"/>
    </location>
</feature>
<keyword evidence="4" id="KW-0847">Vitamin C</keyword>
<keyword evidence="7" id="KW-0408">Iron</keyword>
<feature type="compositionally biased region" description="Basic and acidic residues" evidence="9">
    <location>
        <begin position="22"/>
        <end position="36"/>
    </location>
</feature>
<evidence type="ECO:0000256" key="3">
    <source>
        <dbReference type="ARBA" id="ARBA00022723"/>
    </source>
</evidence>
<keyword evidence="12" id="KW-1185">Reference proteome</keyword>
<comment type="catalytic activity">
    <reaction evidence="8">
        <text>[ribosomal protein uS12]-L-proline + 2-oxoglutarate + O2 = [ribosomal protein uS12]-(3S)-3-hydroxy-L-proline + succinate + CO2</text>
        <dbReference type="Rhea" id="RHEA:54156"/>
        <dbReference type="Rhea" id="RHEA-COMP:13816"/>
        <dbReference type="Rhea" id="RHEA-COMP:13818"/>
        <dbReference type="ChEBI" id="CHEBI:15379"/>
        <dbReference type="ChEBI" id="CHEBI:16526"/>
        <dbReference type="ChEBI" id="CHEBI:16810"/>
        <dbReference type="ChEBI" id="CHEBI:30031"/>
        <dbReference type="ChEBI" id="CHEBI:50342"/>
        <dbReference type="ChEBI" id="CHEBI:85428"/>
    </reaction>
</comment>
<comment type="cofactor">
    <cofactor evidence="1">
        <name>L-ascorbate</name>
        <dbReference type="ChEBI" id="CHEBI:38290"/>
    </cofactor>
</comment>
<dbReference type="Proteomes" id="UP001153069">
    <property type="component" value="Unassembled WGS sequence"/>
</dbReference>
<evidence type="ECO:0000259" key="10">
    <source>
        <dbReference type="PROSITE" id="PS51471"/>
    </source>
</evidence>
<keyword evidence="5" id="KW-0223">Dioxygenase</keyword>
<dbReference type="InterPro" id="IPR005123">
    <property type="entry name" value="Oxoglu/Fe-dep_dioxygenase_dom"/>
</dbReference>
<accession>A0A9N8HM49</accession>
<keyword evidence="6" id="KW-0560">Oxidoreductase</keyword>
<dbReference type="Gene3D" id="2.60.120.620">
    <property type="entry name" value="q2cbj1_9rhob like domain"/>
    <property type="match status" value="1"/>
</dbReference>
<comment type="similarity">
    <text evidence="2">Belongs to the TPA1 family.</text>
</comment>
<protein>
    <submittedName>
        <fullName evidence="11">Prolyl 3,4-dihydroxylase OGFOD1</fullName>
    </submittedName>
</protein>
<evidence type="ECO:0000256" key="9">
    <source>
        <dbReference type="SAM" id="MobiDB-lite"/>
    </source>
</evidence>
<feature type="compositionally biased region" description="Low complexity" evidence="9">
    <location>
        <begin position="10"/>
        <end position="21"/>
    </location>
</feature>
<dbReference type="PANTHER" id="PTHR12117:SF0">
    <property type="entry name" value="PROLYL 3-HYDROXYLASE OGFOD1"/>
    <property type="match status" value="1"/>
</dbReference>
<dbReference type="InterPro" id="IPR039558">
    <property type="entry name" value="TPA1/OFD1_N"/>
</dbReference>
<sequence>MCKDGETTNKKSANGSNGSNNDNKEEPAKKKAKTDQKFDVVLNPAVQTPAHEQQLKDAYQASTPYHHGRIENVFAPDLLMACKEQIKQHSKVNFKETDLFRVYQSIDFANLTPGSELAQQMPAVMQLRQVLYSQEWRSMIERVTNLQPGTLSNQVDCACNCHAPGCHLLCHDDVIGTRKVSYIIYLTEPDWTLEEGGALELYDSVPEEDNNNNAGRREPETCPSKTVLPLFNSMAFFVVEPGVSFHAVQEVLGERPRLSVQGWYHAAKAPEQIQHATLNRLKEMNTDDNTSAPNNDSTDGFTPFMPPQEEAKQSSNDDETPTILSKADRTYLTKYLNDTYLNPTAMDDIRKRFEEDSSVQLRQFFRSQWSDAIKEATKDKDQAKPKVDDDGYYQWGVSEEWKLIGPPHKQRYLQYDEKEMSSQNDDKPSSSAGQLLAQLQQNVLQSPQFARYLHCVTSLGNPLGYKGQIRRFRPGLDYTVAHYGILTHKAVLDATMCFAAGTGGVLQKDSDDKQKKKSSTDEKDDDNEDDIDEADMLWQSDEMGGFECYIEADDYDGESKEKEEGMPEAADEYNAEDDTNLLSVSASNNTLSLVYRDPGTMRFIKYVGSRAPSSRWDISMEYQVPEDGDDVNDDEGMAEKEE</sequence>
<evidence type="ECO:0000313" key="12">
    <source>
        <dbReference type="Proteomes" id="UP001153069"/>
    </source>
</evidence>
<evidence type="ECO:0000256" key="2">
    <source>
        <dbReference type="ARBA" id="ARBA00007443"/>
    </source>
</evidence>
<name>A0A9N8HM49_9STRA</name>
<gene>
    <name evidence="11" type="ORF">SEMRO_968_G226040.1</name>
</gene>
<dbReference type="GO" id="GO:0031418">
    <property type="term" value="F:L-ascorbic acid binding"/>
    <property type="evidence" value="ECO:0007669"/>
    <property type="project" value="UniProtKB-KW"/>
</dbReference>
<dbReference type="Gene3D" id="3.60.130.20">
    <property type="entry name" value="Oxoglutarate/iron-dependent oxygenase, C-terminal degradation domain"/>
    <property type="match status" value="1"/>
</dbReference>
<evidence type="ECO:0000256" key="1">
    <source>
        <dbReference type="ARBA" id="ARBA00001961"/>
    </source>
</evidence>
<evidence type="ECO:0000256" key="8">
    <source>
        <dbReference type="ARBA" id="ARBA00047444"/>
    </source>
</evidence>
<dbReference type="InterPro" id="IPR043044">
    <property type="entry name" value="TPA1/Ofd1_C"/>
</dbReference>
<evidence type="ECO:0000313" key="11">
    <source>
        <dbReference type="EMBL" id="CAB9518861.1"/>
    </source>
</evidence>
<dbReference type="PANTHER" id="PTHR12117">
    <property type="entry name" value="HISTONE ACETYLTRANSFERASE COMPLEX"/>
    <property type="match status" value="1"/>
</dbReference>
<evidence type="ECO:0000256" key="7">
    <source>
        <dbReference type="ARBA" id="ARBA00023004"/>
    </source>
</evidence>
<feature type="region of interest" description="Disordered" evidence="9">
    <location>
        <begin position="622"/>
        <end position="642"/>
    </location>
</feature>
<feature type="region of interest" description="Disordered" evidence="9">
    <location>
        <begin position="285"/>
        <end position="321"/>
    </location>
</feature>
<feature type="compositionally biased region" description="Basic and acidic residues" evidence="9">
    <location>
        <begin position="508"/>
        <end position="521"/>
    </location>
</feature>
<feature type="domain" description="Fe2OG dioxygenase" evidence="10">
    <location>
        <begin position="151"/>
        <end position="266"/>
    </location>
</feature>
<proteinExistence type="inferred from homology"/>
<feature type="region of interest" description="Disordered" evidence="9">
    <location>
        <begin position="505"/>
        <end position="530"/>
    </location>
</feature>
<dbReference type="GO" id="GO:0005506">
    <property type="term" value="F:iron ion binding"/>
    <property type="evidence" value="ECO:0007669"/>
    <property type="project" value="InterPro"/>
</dbReference>
<dbReference type="AlphaFoldDB" id="A0A9N8HM49"/>
<dbReference type="EMBL" id="CAICTM010000966">
    <property type="protein sequence ID" value="CAB9518861.1"/>
    <property type="molecule type" value="Genomic_DNA"/>
</dbReference>
<evidence type="ECO:0000256" key="5">
    <source>
        <dbReference type="ARBA" id="ARBA00022964"/>
    </source>
</evidence>
<evidence type="ECO:0000256" key="6">
    <source>
        <dbReference type="ARBA" id="ARBA00023002"/>
    </source>
</evidence>
<comment type="caution">
    <text evidence="11">The sequence shown here is derived from an EMBL/GenBank/DDBJ whole genome shotgun (WGS) entry which is preliminary data.</text>
</comment>
<dbReference type="Pfam" id="PF13661">
    <property type="entry name" value="2OG-FeII_Oxy_4"/>
    <property type="match status" value="1"/>
</dbReference>